<dbReference type="CDD" id="cd02440">
    <property type="entry name" value="AdoMet_MTases"/>
    <property type="match status" value="1"/>
</dbReference>
<evidence type="ECO:0000313" key="4">
    <source>
        <dbReference type="Proteomes" id="UP000197065"/>
    </source>
</evidence>
<accession>A0A212QUA0</accession>
<proteinExistence type="predicted"/>
<dbReference type="PROSITE" id="PS00092">
    <property type="entry name" value="N6_MTASE"/>
    <property type="match status" value="1"/>
</dbReference>
<dbReference type="Gene3D" id="3.40.50.150">
    <property type="entry name" value="Vaccinia Virus protein VP39"/>
    <property type="match status" value="1"/>
</dbReference>
<keyword evidence="1 3" id="KW-0489">Methyltransferase</keyword>
<dbReference type="NCBIfam" id="TIGR00095">
    <property type="entry name" value="16S rRNA (guanine(966)-N(2))-methyltransferase RsmD"/>
    <property type="match status" value="1"/>
</dbReference>
<sequence length="185" mass="19890">MRIIAGTARGRRLEAPRDTLVRPTSDRAREALFGILAHGTPSLDGARFLDLFAGTGAVGLEAWSRGAAAVTLVEQDRAAIDVIQTNIRVLGAASVDLLRRDATRLGRASGDPFDIVFMDPPYHSDLAARALTGLIGSDWLAPSARVIVELAARETLVLSPEWALLDERRYGAARFLFIAAARQGT</sequence>
<dbReference type="OrthoDB" id="9803017at2"/>
<dbReference type="RefSeq" id="WP_088560506.1">
    <property type="nucleotide sequence ID" value="NZ_FYEH01000003.1"/>
</dbReference>
<protein>
    <submittedName>
        <fullName evidence="3">16S rRNA (Guanine966-N2)-methyltransferase</fullName>
    </submittedName>
</protein>
<dbReference type="InterPro" id="IPR029063">
    <property type="entry name" value="SAM-dependent_MTases_sf"/>
</dbReference>
<evidence type="ECO:0000256" key="2">
    <source>
        <dbReference type="ARBA" id="ARBA00022679"/>
    </source>
</evidence>
<dbReference type="Proteomes" id="UP000197065">
    <property type="component" value="Unassembled WGS sequence"/>
</dbReference>
<reference evidence="3 4" key="1">
    <citation type="submission" date="2017-06" db="EMBL/GenBank/DDBJ databases">
        <authorList>
            <person name="Kim H.J."/>
            <person name="Triplett B.A."/>
        </authorList>
    </citation>
    <scope>NUCLEOTIDE SEQUENCE [LARGE SCALE GENOMIC DNA]</scope>
    <source>
        <strain evidence="3 4">B29T1</strain>
    </source>
</reference>
<dbReference type="GO" id="GO:0031167">
    <property type="term" value="P:rRNA methylation"/>
    <property type="evidence" value="ECO:0007669"/>
    <property type="project" value="InterPro"/>
</dbReference>
<dbReference type="InterPro" id="IPR004398">
    <property type="entry name" value="RNA_MeTrfase_RsmD"/>
</dbReference>
<dbReference type="GO" id="GO:0008168">
    <property type="term" value="F:methyltransferase activity"/>
    <property type="evidence" value="ECO:0007669"/>
    <property type="project" value="UniProtKB-KW"/>
</dbReference>
<evidence type="ECO:0000313" key="3">
    <source>
        <dbReference type="EMBL" id="SNB63194.1"/>
    </source>
</evidence>
<name>A0A212QUA0_9PROT</name>
<dbReference type="InterPro" id="IPR002052">
    <property type="entry name" value="DNA_methylase_N6_adenine_CS"/>
</dbReference>
<gene>
    <name evidence="3" type="ORF">SAMN07250955_103282</name>
</gene>
<dbReference type="PANTHER" id="PTHR43542">
    <property type="entry name" value="METHYLTRANSFERASE"/>
    <property type="match status" value="1"/>
</dbReference>
<dbReference type="GO" id="GO:0003676">
    <property type="term" value="F:nucleic acid binding"/>
    <property type="evidence" value="ECO:0007669"/>
    <property type="project" value="InterPro"/>
</dbReference>
<organism evidence="3 4">
    <name type="scientific">Arboricoccus pini</name>
    <dbReference type="NCBI Taxonomy" id="1963835"/>
    <lineage>
        <taxon>Bacteria</taxon>
        <taxon>Pseudomonadati</taxon>
        <taxon>Pseudomonadota</taxon>
        <taxon>Alphaproteobacteria</taxon>
        <taxon>Geminicoccales</taxon>
        <taxon>Geminicoccaceae</taxon>
        <taxon>Arboricoccus</taxon>
    </lineage>
</organism>
<dbReference type="AlphaFoldDB" id="A0A212QUA0"/>
<keyword evidence="2 3" id="KW-0808">Transferase</keyword>
<evidence type="ECO:0000256" key="1">
    <source>
        <dbReference type="ARBA" id="ARBA00022603"/>
    </source>
</evidence>
<dbReference type="SUPFAM" id="SSF53335">
    <property type="entry name" value="S-adenosyl-L-methionine-dependent methyltransferases"/>
    <property type="match status" value="1"/>
</dbReference>
<dbReference type="EMBL" id="FYEH01000003">
    <property type="protein sequence ID" value="SNB63194.1"/>
    <property type="molecule type" value="Genomic_DNA"/>
</dbReference>
<dbReference type="Pfam" id="PF03602">
    <property type="entry name" value="Cons_hypoth95"/>
    <property type="match status" value="1"/>
</dbReference>
<keyword evidence="4" id="KW-1185">Reference proteome</keyword>
<dbReference type="PIRSF" id="PIRSF004553">
    <property type="entry name" value="CHP00095"/>
    <property type="match status" value="1"/>
</dbReference>
<dbReference type="PANTHER" id="PTHR43542:SF1">
    <property type="entry name" value="METHYLTRANSFERASE"/>
    <property type="match status" value="1"/>
</dbReference>